<protein>
    <submittedName>
        <fullName evidence="1">Uncharacterized protein</fullName>
    </submittedName>
</protein>
<gene>
    <name evidence="1" type="ORF">LCGC14_3089220</name>
</gene>
<dbReference type="AlphaFoldDB" id="A0A0F8Z1J2"/>
<evidence type="ECO:0000313" key="1">
    <source>
        <dbReference type="EMBL" id="KKK53991.1"/>
    </source>
</evidence>
<sequence>DTAIKTQTVEVATTVGASARYKQFKTGFYDRL</sequence>
<organism evidence="1">
    <name type="scientific">marine sediment metagenome</name>
    <dbReference type="NCBI Taxonomy" id="412755"/>
    <lineage>
        <taxon>unclassified sequences</taxon>
        <taxon>metagenomes</taxon>
        <taxon>ecological metagenomes</taxon>
    </lineage>
</organism>
<comment type="caution">
    <text evidence="1">The sequence shown here is derived from an EMBL/GenBank/DDBJ whole genome shotgun (WGS) entry which is preliminary data.</text>
</comment>
<proteinExistence type="predicted"/>
<dbReference type="EMBL" id="LAZR01066227">
    <property type="protein sequence ID" value="KKK53991.1"/>
    <property type="molecule type" value="Genomic_DNA"/>
</dbReference>
<feature type="non-terminal residue" evidence="1">
    <location>
        <position position="1"/>
    </location>
</feature>
<name>A0A0F8Z1J2_9ZZZZ</name>
<accession>A0A0F8Z1J2</accession>
<reference evidence="1" key="1">
    <citation type="journal article" date="2015" name="Nature">
        <title>Complex archaea that bridge the gap between prokaryotes and eukaryotes.</title>
        <authorList>
            <person name="Spang A."/>
            <person name="Saw J.H."/>
            <person name="Jorgensen S.L."/>
            <person name="Zaremba-Niedzwiedzka K."/>
            <person name="Martijn J."/>
            <person name="Lind A.E."/>
            <person name="van Eijk R."/>
            <person name="Schleper C."/>
            <person name="Guy L."/>
            <person name="Ettema T.J."/>
        </authorList>
    </citation>
    <scope>NUCLEOTIDE SEQUENCE</scope>
</reference>